<dbReference type="SUPFAM" id="SSF82185">
    <property type="entry name" value="Histone H3 K4-specific methyltransferase SET7/9 N-terminal domain"/>
    <property type="match status" value="1"/>
</dbReference>
<comment type="caution">
    <text evidence="2">The sequence shown here is derived from an EMBL/GenBank/DDBJ whole genome shotgun (WGS) entry which is preliminary data.</text>
</comment>
<keyword evidence="3" id="KW-1185">Reference proteome</keyword>
<protein>
    <submittedName>
        <fullName evidence="2">Uncharacterized protein</fullName>
    </submittedName>
</protein>
<dbReference type="PANTHER" id="PTHR23084">
    <property type="entry name" value="PHOSPHATIDYLINOSITOL-4-PHOSPHATE 5-KINASE RELATED"/>
    <property type="match status" value="1"/>
</dbReference>
<dbReference type="SMART" id="SM00698">
    <property type="entry name" value="MORN"/>
    <property type="match status" value="2"/>
</dbReference>
<name>A0ABP6XXZ1_9FLAO</name>
<dbReference type="PANTHER" id="PTHR23084:SF263">
    <property type="entry name" value="MORN REPEAT-CONTAINING PROTEIN 1"/>
    <property type="match status" value="1"/>
</dbReference>
<dbReference type="InterPro" id="IPR003409">
    <property type="entry name" value="MORN"/>
</dbReference>
<dbReference type="Gene3D" id="2.20.110.10">
    <property type="entry name" value="Histone H3 K4-specific methyltransferase SET7/9 N-terminal domain"/>
    <property type="match status" value="1"/>
</dbReference>
<gene>
    <name evidence="2" type="ORF">GCM10022395_23610</name>
</gene>
<reference evidence="3" key="1">
    <citation type="journal article" date="2019" name="Int. J. Syst. Evol. Microbiol.">
        <title>The Global Catalogue of Microorganisms (GCM) 10K type strain sequencing project: providing services to taxonomists for standard genome sequencing and annotation.</title>
        <authorList>
            <consortium name="The Broad Institute Genomics Platform"/>
            <consortium name="The Broad Institute Genome Sequencing Center for Infectious Disease"/>
            <person name="Wu L."/>
            <person name="Ma J."/>
        </authorList>
    </citation>
    <scope>NUCLEOTIDE SEQUENCE [LARGE SCALE GENOMIC DNA]</scope>
    <source>
        <strain evidence="3">JCM 17111</strain>
    </source>
</reference>
<dbReference type="Proteomes" id="UP001500954">
    <property type="component" value="Unassembled WGS sequence"/>
</dbReference>
<proteinExistence type="predicted"/>
<evidence type="ECO:0000256" key="1">
    <source>
        <dbReference type="ARBA" id="ARBA00022737"/>
    </source>
</evidence>
<dbReference type="Pfam" id="PF02493">
    <property type="entry name" value="MORN"/>
    <property type="match status" value="3"/>
</dbReference>
<evidence type="ECO:0000313" key="2">
    <source>
        <dbReference type="EMBL" id="GAA3573655.1"/>
    </source>
</evidence>
<accession>A0ABP6XXZ1</accession>
<sequence length="193" mass="21621">MQYQGDCKEGLADGFGKARGVDEYEGEFKKGLPHGQGAMKYKDGSFYEGGWKKGKRNGEGVYKKTDGSNTITNEGIWKSDRFLGKKKEISYKVLSTNGISNYSIRKIDDKVNRVTIGVKVNALKIRIPNGVEGNSGLYNVIYEDGVFENIICPFECSLNYTLENSDNRGSTRVQMLFIILEPGNWVVELNHNI</sequence>
<evidence type="ECO:0000313" key="3">
    <source>
        <dbReference type="Proteomes" id="UP001500954"/>
    </source>
</evidence>
<dbReference type="RefSeq" id="WP_345006349.1">
    <property type="nucleotide sequence ID" value="NZ_BAABCY010000065.1"/>
</dbReference>
<dbReference type="EMBL" id="BAABCY010000065">
    <property type="protein sequence ID" value="GAA3573655.1"/>
    <property type="molecule type" value="Genomic_DNA"/>
</dbReference>
<keyword evidence="1" id="KW-0677">Repeat</keyword>
<organism evidence="2 3">
    <name type="scientific">Snuella lapsa</name>
    <dbReference type="NCBI Taxonomy" id="870481"/>
    <lineage>
        <taxon>Bacteria</taxon>
        <taxon>Pseudomonadati</taxon>
        <taxon>Bacteroidota</taxon>
        <taxon>Flavobacteriia</taxon>
        <taxon>Flavobacteriales</taxon>
        <taxon>Flavobacteriaceae</taxon>
        <taxon>Snuella</taxon>
    </lineage>
</organism>